<reference evidence="1 2" key="2">
    <citation type="submission" date="2017-02" db="EMBL/GenBank/DDBJ databases">
        <title>A genome survey and senescence transcriptome analysis in Lentinula edodes.</title>
        <authorList>
            <person name="Sakamoto Y."/>
            <person name="Nakade K."/>
            <person name="Sato S."/>
            <person name="Yoshida Y."/>
            <person name="Miyazaki K."/>
            <person name="Natsume S."/>
            <person name="Konno N."/>
        </authorList>
    </citation>
    <scope>NUCLEOTIDE SEQUENCE [LARGE SCALE GENOMIC DNA]</scope>
    <source>
        <strain evidence="1 2">NBRC 111202</strain>
    </source>
</reference>
<gene>
    <name evidence="1" type="ORF">LENED_012704</name>
</gene>
<accession>A0A1Q3ET86</accession>
<evidence type="ECO:0000313" key="2">
    <source>
        <dbReference type="Proteomes" id="UP000188533"/>
    </source>
</evidence>
<evidence type="ECO:0000313" key="1">
    <source>
        <dbReference type="EMBL" id="GAW10441.1"/>
    </source>
</evidence>
<dbReference type="Proteomes" id="UP000188533">
    <property type="component" value="Unassembled WGS sequence"/>
</dbReference>
<protein>
    <submittedName>
        <fullName evidence="1">Uncharacterized protein</fullName>
    </submittedName>
</protein>
<comment type="caution">
    <text evidence="1">The sequence shown here is derived from an EMBL/GenBank/DDBJ whole genome shotgun (WGS) entry which is preliminary data.</text>
</comment>
<dbReference type="AlphaFoldDB" id="A0A1Q3ET86"/>
<name>A0A1Q3ET86_LENED</name>
<sequence>MAPPLEKPVAVSVNSRSLNLLDPCKSLLSLRVVLLCFLPPIIIASLPTHLMEIQAGVEQVRNNGWLRVNSVTLQYPQKYFKDSQQVPCSNFFLL</sequence>
<dbReference type="EMBL" id="BDGU01001718">
    <property type="protein sequence ID" value="GAW10441.1"/>
    <property type="molecule type" value="Genomic_DNA"/>
</dbReference>
<keyword evidence="2" id="KW-1185">Reference proteome</keyword>
<organism evidence="1 2">
    <name type="scientific">Lentinula edodes</name>
    <name type="common">Shiitake mushroom</name>
    <name type="synonym">Lentinus edodes</name>
    <dbReference type="NCBI Taxonomy" id="5353"/>
    <lineage>
        <taxon>Eukaryota</taxon>
        <taxon>Fungi</taxon>
        <taxon>Dikarya</taxon>
        <taxon>Basidiomycota</taxon>
        <taxon>Agaricomycotina</taxon>
        <taxon>Agaricomycetes</taxon>
        <taxon>Agaricomycetidae</taxon>
        <taxon>Agaricales</taxon>
        <taxon>Marasmiineae</taxon>
        <taxon>Omphalotaceae</taxon>
        <taxon>Lentinula</taxon>
    </lineage>
</organism>
<reference evidence="1 2" key="1">
    <citation type="submission" date="2016-08" db="EMBL/GenBank/DDBJ databases">
        <authorList>
            <consortium name="Lentinula edodes genome sequencing consortium"/>
            <person name="Sakamoto Y."/>
            <person name="Nakade K."/>
            <person name="Sato S."/>
            <person name="Yoshida Y."/>
            <person name="Miyazaki K."/>
            <person name="Natsume S."/>
            <person name="Konno N."/>
        </authorList>
    </citation>
    <scope>NUCLEOTIDE SEQUENCE [LARGE SCALE GENOMIC DNA]</scope>
    <source>
        <strain evidence="1 2">NBRC 111202</strain>
    </source>
</reference>
<proteinExistence type="predicted"/>